<dbReference type="InterPro" id="IPR027032">
    <property type="entry name" value="Twinkle-like"/>
</dbReference>
<keyword evidence="4" id="KW-1185">Reference proteome</keyword>
<dbReference type="GO" id="GO:0006260">
    <property type="term" value="P:DNA replication"/>
    <property type="evidence" value="ECO:0007669"/>
    <property type="project" value="InterPro"/>
</dbReference>
<evidence type="ECO:0000256" key="1">
    <source>
        <dbReference type="SAM" id="MobiDB-lite"/>
    </source>
</evidence>
<evidence type="ECO:0000313" key="4">
    <source>
        <dbReference type="Proteomes" id="UP000198341"/>
    </source>
</evidence>
<dbReference type="PANTHER" id="PTHR12873:SF0">
    <property type="entry name" value="TWINKLE MTDNA HELICASE"/>
    <property type="match status" value="1"/>
</dbReference>
<feature type="domain" description="SF4 helicase" evidence="2">
    <location>
        <begin position="654"/>
        <end position="923"/>
    </location>
</feature>
<dbReference type="KEGG" id="bpg:Bathy05g03920"/>
<feature type="compositionally biased region" description="Polar residues" evidence="1">
    <location>
        <begin position="141"/>
        <end position="168"/>
    </location>
</feature>
<protein>
    <recommendedName>
        <fullName evidence="2">SF4 helicase domain-containing protein</fullName>
    </recommendedName>
</protein>
<evidence type="ECO:0000313" key="3">
    <source>
        <dbReference type="EMBL" id="CCO16832.1"/>
    </source>
</evidence>
<dbReference type="GO" id="GO:0043139">
    <property type="term" value="F:5'-3' DNA helicase activity"/>
    <property type="evidence" value="ECO:0007669"/>
    <property type="project" value="InterPro"/>
</dbReference>
<feature type="compositionally biased region" description="Pro residues" evidence="1">
    <location>
        <begin position="189"/>
        <end position="200"/>
    </location>
</feature>
<dbReference type="Gene3D" id="3.40.1360.10">
    <property type="match status" value="1"/>
</dbReference>
<dbReference type="GO" id="GO:0003697">
    <property type="term" value="F:single-stranded DNA binding"/>
    <property type="evidence" value="ECO:0007669"/>
    <property type="project" value="InterPro"/>
</dbReference>
<dbReference type="CDD" id="cd01029">
    <property type="entry name" value="TOPRIM_primases"/>
    <property type="match status" value="1"/>
</dbReference>
<feature type="compositionally biased region" description="Low complexity" evidence="1">
    <location>
        <begin position="274"/>
        <end position="285"/>
    </location>
</feature>
<dbReference type="eggNOG" id="ENOG502QPXS">
    <property type="taxonomic scope" value="Eukaryota"/>
</dbReference>
<feature type="region of interest" description="Disordered" evidence="1">
    <location>
        <begin position="118"/>
        <end position="240"/>
    </location>
</feature>
<feature type="compositionally biased region" description="Low complexity" evidence="1">
    <location>
        <begin position="229"/>
        <end position="240"/>
    </location>
</feature>
<evidence type="ECO:0000259" key="2">
    <source>
        <dbReference type="PROSITE" id="PS51199"/>
    </source>
</evidence>
<feature type="compositionally biased region" description="Low complexity" evidence="1">
    <location>
        <begin position="7"/>
        <end position="19"/>
    </location>
</feature>
<gene>
    <name evidence="3" type="ORF">Bathy05g03920</name>
</gene>
<feature type="region of interest" description="Disordered" evidence="1">
    <location>
        <begin position="373"/>
        <end position="423"/>
    </location>
</feature>
<dbReference type="PROSITE" id="PS51199">
    <property type="entry name" value="SF4_HELICASE"/>
    <property type="match status" value="1"/>
</dbReference>
<dbReference type="PANTHER" id="PTHR12873">
    <property type="entry name" value="T7-LIKE MITOCHONDRIAL DNA HELICASE"/>
    <property type="match status" value="1"/>
</dbReference>
<organism evidence="3 4">
    <name type="scientific">Bathycoccus prasinos</name>
    <dbReference type="NCBI Taxonomy" id="41875"/>
    <lineage>
        <taxon>Eukaryota</taxon>
        <taxon>Viridiplantae</taxon>
        <taxon>Chlorophyta</taxon>
        <taxon>Mamiellophyceae</taxon>
        <taxon>Mamiellales</taxon>
        <taxon>Bathycoccaceae</taxon>
        <taxon>Bathycoccus</taxon>
    </lineage>
</organism>
<dbReference type="Pfam" id="PF13662">
    <property type="entry name" value="Toprim_4"/>
    <property type="match status" value="1"/>
</dbReference>
<dbReference type="GO" id="GO:0005524">
    <property type="term" value="F:ATP binding"/>
    <property type="evidence" value="ECO:0007669"/>
    <property type="project" value="InterPro"/>
</dbReference>
<dbReference type="InterPro" id="IPR006171">
    <property type="entry name" value="TOPRIM_dom"/>
</dbReference>
<dbReference type="InterPro" id="IPR034154">
    <property type="entry name" value="TOPRIM_DnaG/twinkle"/>
</dbReference>
<dbReference type="SMART" id="SM00493">
    <property type="entry name" value="TOPRIM"/>
    <property type="match status" value="1"/>
</dbReference>
<dbReference type="SUPFAM" id="SSF52540">
    <property type="entry name" value="P-loop containing nucleoside triphosphate hydrolases"/>
    <property type="match status" value="1"/>
</dbReference>
<accession>K8EFC2</accession>
<feature type="region of interest" description="Disordered" evidence="1">
    <location>
        <begin position="1"/>
        <end position="38"/>
    </location>
</feature>
<dbReference type="InterPro" id="IPR007694">
    <property type="entry name" value="DNA_helicase_DnaB-like_C"/>
</dbReference>
<dbReference type="GeneID" id="19015895"/>
<dbReference type="SUPFAM" id="SSF56731">
    <property type="entry name" value="DNA primase core"/>
    <property type="match status" value="1"/>
</dbReference>
<dbReference type="Proteomes" id="UP000198341">
    <property type="component" value="Chromosome 5"/>
</dbReference>
<feature type="compositionally biased region" description="Low complexity" evidence="1">
    <location>
        <begin position="373"/>
        <end position="399"/>
    </location>
</feature>
<dbReference type="Pfam" id="PF03796">
    <property type="entry name" value="DnaB_C"/>
    <property type="match status" value="1"/>
</dbReference>
<dbReference type="EMBL" id="FO082274">
    <property type="protein sequence ID" value="CCO16832.1"/>
    <property type="molecule type" value="Genomic_DNA"/>
</dbReference>
<sequence>MSRIGTQQQIQQHQQQQQQFFTSRRTSHRNLASSSHSRSIFLSNSRKLKKDNSPRFVVMRRCICPVVDGVVGVAGRRGRVFSTTWHTPLRAAFGGWDEKKINSNSVSKVVTNALNNSGNGYNNNNYSAADAAAKDNSADSTTPSGQQQQFSRNSNNGATRQPPNVQYYGNNNSNSNNANANGGSRTPPMSRPPPGPPPSPNQQQQQQQQFQQRNVNGNNNVPPRPPVPNQQQQYSGINNNNNQRAENRIYRQQGQTIVNGGASSRPPMPPPPTQSVAPSSSSSSSYNEDEEDYSAPQNTGPTALRDILLEKRIVMQSYTPGQHREMCPQCNGGSGGERSLAVRIEPGGRQAVYVCHRATCEWSGAADLDFVPGKAKGSSSAQGGKSSSSNTATNTNTNNQRTILKKPNLPKPEDLKRVGPGALDESAKPWAEMIEERGISLEVAERNGVAVQSVFSPIEGKHVDALVFPYVRDGQIVNAKYRGPNKSFWQVKGAEKVLYGLDDCIDCEEIIIVEGEFDKLAFEEAGYTNVVSVPDGAPGKVKEGDVPNPEDDKKYEYLWNCRAQLDTVKRFVIATDSDGPGKALAEELARRLGKERCFTVNWPEGCKDANETLQSGGVELIRDSISSAEGFPLRGLFKFADFSGDIEQYFNMDAGSELRGVSTGWRSVDKHYRVVPGELTVVTGVPNSGKSEWVDALMSNLAVQHGWTFALCSLENKVHEHARKLVEKYVGEPWFDTTTYAKGAQRMNPQTMKRGMRWLNDHFVLIRHEDDELPSVDWILGLARAAVLRHGIRGLLIDPYNELDHKRPTGQTETEYVSQMLTRIKRFAQHYDVHVWFVAHPRQLHNWKGEMPGLYDISGSAHFINKCDNGIVIHRNRDEKMGSLREVTVNLAKVRNKVAGSIGDPKLEYNVRNGRYEDLPEDAAQNTNNNANKQ</sequence>
<feature type="compositionally biased region" description="Low complexity" evidence="1">
    <location>
        <begin position="169"/>
        <end position="188"/>
    </location>
</feature>
<proteinExistence type="predicted"/>
<feature type="compositionally biased region" description="Polar residues" evidence="1">
    <location>
        <begin position="20"/>
        <end position="38"/>
    </location>
</feature>
<dbReference type="OrthoDB" id="1898560at2759"/>
<feature type="compositionally biased region" description="Low complexity" evidence="1">
    <location>
        <begin position="118"/>
        <end position="131"/>
    </location>
</feature>
<dbReference type="AlphaFoldDB" id="K8EFC2"/>
<dbReference type="RefSeq" id="XP_007513274.1">
    <property type="nucleotide sequence ID" value="XM_007513212.1"/>
</dbReference>
<dbReference type="Gene3D" id="3.40.50.300">
    <property type="entry name" value="P-loop containing nucleotide triphosphate hydrolases"/>
    <property type="match status" value="1"/>
</dbReference>
<reference evidence="3 4" key="1">
    <citation type="submission" date="2011-10" db="EMBL/GenBank/DDBJ databases">
        <authorList>
            <person name="Genoscope - CEA"/>
        </authorList>
    </citation>
    <scope>NUCLEOTIDE SEQUENCE [LARGE SCALE GENOMIC DNA]</scope>
    <source>
        <strain evidence="3 4">RCC 1105</strain>
    </source>
</reference>
<name>K8EFC2_9CHLO</name>
<dbReference type="InterPro" id="IPR027417">
    <property type="entry name" value="P-loop_NTPase"/>
</dbReference>
<feature type="region of interest" description="Disordered" evidence="1">
    <location>
        <begin position="258"/>
        <end position="302"/>
    </location>
</feature>
<feature type="compositionally biased region" description="Low complexity" evidence="1">
    <location>
        <begin position="201"/>
        <end position="221"/>
    </location>
</feature>